<evidence type="ECO:0000256" key="6">
    <source>
        <dbReference type="SAM" id="Phobius"/>
    </source>
</evidence>
<dbReference type="AlphaFoldDB" id="A0A0D0UTS3"/>
<evidence type="ECO:0000313" key="8">
    <source>
        <dbReference type="Proteomes" id="UP000053392"/>
    </source>
</evidence>
<dbReference type="InterPro" id="IPR036259">
    <property type="entry name" value="MFS_trans_sf"/>
</dbReference>
<protein>
    <submittedName>
        <fullName evidence="7">Uncharacterized protein</fullName>
    </submittedName>
</protein>
<name>A0A0D0UTS3_9TREE</name>
<dbReference type="EMBL" id="KN847910">
    <property type="protein sequence ID" value="KIR38581.1"/>
    <property type="molecule type" value="Genomic_DNA"/>
</dbReference>
<keyword evidence="3 6" id="KW-1133">Transmembrane helix</keyword>
<comment type="subcellular location">
    <subcellularLocation>
        <location evidence="1">Membrane</location>
    </subcellularLocation>
</comment>
<dbReference type="HOGENOM" id="CLU_1421353_0_0_1"/>
<dbReference type="GO" id="GO:0022857">
    <property type="term" value="F:transmembrane transporter activity"/>
    <property type="evidence" value="ECO:0007669"/>
    <property type="project" value="InterPro"/>
</dbReference>
<proteinExistence type="predicted"/>
<dbReference type="GO" id="GO:0016020">
    <property type="term" value="C:membrane"/>
    <property type="evidence" value="ECO:0007669"/>
    <property type="project" value="UniProtKB-SubCell"/>
</dbReference>
<keyword evidence="2 6" id="KW-0812">Transmembrane</keyword>
<dbReference type="Proteomes" id="UP000053392">
    <property type="component" value="Unassembled WGS sequence"/>
</dbReference>
<reference evidence="7 8" key="1">
    <citation type="submission" date="2015-01" db="EMBL/GenBank/DDBJ databases">
        <title>The Genome Sequence of Cryptococcus gattii Ram5.</title>
        <authorList>
            <consortium name="The Broad Institute Genomics Platform"/>
            <person name="Cuomo C."/>
            <person name="Litvintseva A."/>
            <person name="Chen Y."/>
            <person name="Heitman J."/>
            <person name="Sun S."/>
            <person name="Springer D."/>
            <person name="Dromer F."/>
            <person name="Young S."/>
            <person name="Zeng Q."/>
            <person name="Gargeya S."/>
            <person name="Abouelleil A."/>
            <person name="Alvarado L."/>
            <person name="Chapman S.B."/>
            <person name="Gainer-Dewar J."/>
            <person name="Goldberg J."/>
            <person name="Griggs A."/>
            <person name="Gujja S."/>
            <person name="Hansen M."/>
            <person name="Howarth C."/>
            <person name="Imamovic A."/>
            <person name="Larimer J."/>
            <person name="Murphy C."/>
            <person name="Naylor J."/>
            <person name="Pearson M."/>
            <person name="Priest M."/>
            <person name="Roberts A."/>
            <person name="Saif S."/>
            <person name="Shea T."/>
            <person name="Sykes S."/>
            <person name="Wortman J."/>
            <person name="Nusbaum C."/>
            <person name="Birren B."/>
        </authorList>
    </citation>
    <scope>NUCLEOTIDE SEQUENCE [LARGE SCALE GENOMIC DNA]</scope>
    <source>
        <strain evidence="7 8">Ram5</strain>
    </source>
</reference>
<evidence type="ECO:0000256" key="2">
    <source>
        <dbReference type="ARBA" id="ARBA00022692"/>
    </source>
</evidence>
<evidence type="ECO:0000313" key="7">
    <source>
        <dbReference type="EMBL" id="KIR38581.1"/>
    </source>
</evidence>
<dbReference type="Gene3D" id="1.20.1250.20">
    <property type="entry name" value="MFS general substrate transporter like domains"/>
    <property type="match status" value="1"/>
</dbReference>
<dbReference type="InterPro" id="IPR005828">
    <property type="entry name" value="MFS_sugar_transport-like"/>
</dbReference>
<evidence type="ECO:0000256" key="3">
    <source>
        <dbReference type="ARBA" id="ARBA00022989"/>
    </source>
</evidence>
<keyword evidence="8" id="KW-1185">Reference proteome</keyword>
<evidence type="ECO:0000256" key="1">
    <source>
        <dbReference type="ARBA" id="ARBA00004370"/>
    </source>
</evidence>
<keyword evidence="4 6" id="KW-0472">Membrane</keyword>
<accession>A0A0D0UTS3</accession>
<evidence type="ECO:0000256" key="4">
    <source>
        <dbReference type="ARBA" id="ARBA00023136"/>
    </source>
</evidence>
<organism evidence="7 8">
    <name type="scientific">Cryptococcus deuterogattii Ram5</name>
    <dbReference type="NCBI Taxonomy" id="1296110"/>
    <lineage>
        <taxon>Eukaryota</taxon>
        <taxon>Fungi</taxon>
        <taxon>Dikarya</taxon>
        <taxon>Basidiomycota</taxon>
        <taxon>Agaricomycotina</taxon>
        <taxon>Tremellomycetes</taxon>
        <taxon>Tremellales</taxon>
        <taxon>Cryptococcaceae</taxon>
        <taxon>Cryptococcus</taxon>
        <taxon>Cryptococcus gattii species complex</taxon>
    </lineage>
</organism>
<dbReference type="OrthoDB" id="2241241at2759"/>
<gene>
    <name evidence="7" type="ORF">I313_05694</name>
</gene>
<dbReference type="Pfam" id="PF00083">
    <property type="entry name" value="Sugar_tr"/>
    <property type="match status" value="1"/>
</dbReference>
<sequence>MVKTGGNVLIAFAIIHVSMYSLFWGPTSWVILGETHPLRVRLEAIALAGTSSLFRKHIDPSPNCAAASVNWLWNFLLSYFSLLTGDDIGPLYTRGIALEEVDELYRSKVPAWKSSSWKLLSHHAALDALEGESRKPVEGSAQAPDTLNEKKPADEHIENTPVVRLRLGRKWERGEKVLFKTTCRVRQVVVL</sequence>
<feature type="transmembrane region" description="Helical" evidence="6">
    <location>
        <begin position="6"/>
        <end position="32"/>
    </location>
</feature>
<evidence type="ECO:0000256" key="5">
    <source>
        <dbReference type="SAM" id="MobiDB-lite"/>
    </source>
</evidence>
<feature type="region of interest" description="Disordered" evidence="5">
    <location>
        <begin position="131"/>
        <end position="154"/>
    </location>
</feature>